<evidence type="ECO:0000313" key="2">
    <source>
        <dbReference type="Proteomes" id="UP000675881"/>
    </source>
</evidence>
<proteinExistence type="predicted"/>
<protein>
    <submittedName>
        <fullName evidence="1">(salmon louse) hypothetical protein</fullName>
    </submittedName>
</protein>
<dbReference type="AlphaFoldDB" id="A0A7R8CJH6"/>
<name>A0A7R8CJH6_LEPSM</name>
<keyword evidence="2" id="KW-1185">Reference proteome</keyword>
<reference evidence="1" key="1">
    <citation type="submission" date="2021-02" db="EMBL/GenBank/DDBJ databases">
        <authorList>
            <person name="Bekaert M."/>
        </authorList>
    </citation>
    <scope>NUCLEOTIDE SEQUENCE</scope>
    <source>
        <strain evidence="1">IoA-00</strain>
    </source>
</reference>
<organism evidence="1 2">
    <name type="scientific">Lepeophtheirus salmonis</name>
    <name type="common">Salmon louse</name>
    <name type="synonym">Caligus salmonis</name>
    <dbReference type="NCBI Taxonomy" id="72036"/>
    <lineage>
        <taxon>Eukaryota</taxon>
        <taxon>Metazoa</taxon>
        <taxon>Ecdysozoa</taxon>
        <taxon>Arthropoda</taxon>
        <taxon>Crustacea</taxon>
        <taxon>Multicrustacea</taxon>
        <taxon>Hexanauplia</taxon>
        <taxon>Copepoda</taxon>
        <taxon>Siphonostomatoida</taxon>
        <taxon>Caligidae</taxon>
        <taxon>Lepeophtheirus</taxon>
    </lineage>
</organism>
<dbReference type="Proteomes" id="UP000675881">
    <property type="component" value="Chromosome 14"/>
</dbReference>
<sequence>MSEGFPSPKQLFEDSREVCLASLQCSFLQFSLGCSDSLTPSSAIRDFDDEATSKHGLQVVGEGLAMMEMSLFYSRCEQWLLLHHDEALPVLLLEVLETTMA</sequence>
<evidence type="ECO:0000313" key="1">
    <source>
        <dbReference type="EMBL" id="CAF2841952.1"/>
    </source>
</evidence>
<gene>
    <name evidence="1" type="ORF">LSAA_5402</name>
</gene>
<accession>A0A7R8CJH6</accession>
<dbReference type="EMBL" id="HG994593">
    <property type="protein sequence ID" value="CAF2841952.1"/>
    <property type="molecule type" value="Genomic_DNA"/>
</dbReference>